<evidence type="ECO:0000313" key="2">
    <source>
        <dbReference type="EMBL" id="TMP39552.1"/>
    </source>
</evidence>
<proteinExistence type="predicted"/>
<feature type="chain" id="PRO_5024358637" description="DUF3718 domain-containing protein" evidence="1">
    <location>
        <begin position="23"/>
        <end position="106"/>
    </location>
</feature>
<accession>A0A5S3X4Q8</accession>
<protein>
    <recommendedName>
        <fullName evidence="4">DUF3718 domain-containing protein</fullName>
    </recommendedName>
</protein>
<keyword evidence="1" id="KW-0732">Signal</keyword>
<feature type="signal peptide" evidence="1">
    <location>
        <begin position="1"/>
        <end position="22"/>
    </location>
</feature>
<dbReference type="EMBL" id="PNCJ01000005">
    <property type="protein sequence ID" value="TMP39552.1"/>
    <property type="molecule type" value="Genomic_DNA"/>
</dbReference>
<name>A0A5S3X4Q8_9GAMM</name>
<sequence>MKAYLLRVFVLIGLLVSNGVYAQSTVMADKVYTSEGYPYKNLIMKAERVELIYSEEGSTTTCRVKVHSNNQVLESKNVSVSQQDFSNAPITQCLARKTAKAFLGQL</sequence>
<evidence type="ECO:0000256" key="1">
    <source>
        <dbReference type="SAM" id="SignalP"/>
    </source>
</evidence>
<dbReference type="Proteomes" id="UP000306719">
    <property type="component" value="Unassembled WGS sequence"/>
</dbReference>
<reference evidence="3" key="2">
    <citation type="submission" date="2019-06" db="EMBL/GenBank/DDBJ databases">
        <title>Co-occurence of chitin degradation, pigmentation and bioactivity in marine Pseudoalteromonas.</title>
        <authorList>
            <person name="Sonnenschein E.C."/>
            <person name="Bech P.K."/>
        </authorList>
    </citation>
    <scope>NUCLEOTIDE SEQUENCE [LARGE SCALE GENOMIC DNA]</scope>
    <source>
        <strain evidence="3">S2599</strain>
    </source>
</reference>
<organism evidence="2 3">
    <name type="scientific">Pseudoalteromonas rubra</name>
    <dbReference type="NCBI Taxonomy" id="43658"/>
    <lineage>
        <taxon>Bacteria</taxon>
        <taxon>Pseudomonadati</taxon>
        <taxon>Pseudomonadota</taxon>
        <taxon>Gammaproteobacteria</taxon>
        <taxon>Alteromonadales</taxon>
        <taxon>Pseudoalteromonadaceae</taxon>
        <taxon>Pseudoalteromonas</taxon>
    </lineage>
</organism>
<dbReference type="OrthoDB" id="6228295at2"/>
<evidence type="ECO:0000313" key="3">
    <source>
        <dbReference type="Proteomes" id="UP000306719"/>
    </source>
</evidence>
<dbReference type="RefSeq" id="WP_138543447.1">
    <property type="nucleotide sequence ID" value="NZ_PNCJ01000005.1"/>
</dbReference>
<evidence type="ECO:0008006" key="4">
    <source>
        <dbReference type="Google" id="ProtNLM"/>
    </source>
</evidence>
<comment type="caution">
    <text evidence="2">The sequence shown here is derived from an EMBL/GenBank/DDBJ whole genome shotgun (WGS) entry which is preliminary data.</text>
</comment>
<dbReference type="AlphaFoldDB" id="A0A5S3X4Q8"/>
<gene>
    <name evidence="2" type="ORF">CWB98_02895</name>
</gene>
<reference evidence="2 3" key="1">
    <citation type="submission" date="2018-01" db="EMBL/GenBank/DDBJ databases">
        <authorList>
            <person name="Paulsen S."/>
            <person name="Gram L.K."/>
        </authorList>
    </citation>
    <scope>NUCLEOTIDE SEQUENCE [LARGE SCALE GENOMIC DNA]</scope>
    <source>
        <strain evidence="2 3">S2599</strain>
    </source>
</reference>